<dbReference type="InterPro" id="IPR003439">
    <property type="entry name" value="ABC_transporter-like_ATP-bd"/>
</dbReference>
<gene>
    <name evidence="8" type="ORF">DC366_18660</name>
</gene>
<dbReference type="PANTHER" id="PTHR42794:SF1">
    <property type="entry name" value="HEMIN IMPORT ATP-BINDING PROTEIN HMUV"/>
    <property type="match status" value="1"/>
</dbReference>
<keyword evidence="4" id="KW-0067">ATP-binding</keyword>
<dbReference type="InterPro" id="IPR017871">
    <property type="entry name" value="ABC_transporter-like_CS"/>
</dbReference>
<sequence>MMLEARELAIGYGSTEVGRGLNLDAGGGEILCLLGPNGCGKTTLFRTLLGLLPALSGAVLLGGKPISAQSRAEIARRIAYVPQAHAPPFPFEALEVVLMGRTARLGAFGQPGRQDRDIALTAMNRLGIADLVQRDYSRLSGGQRQLVLIARALAQEAPLIVMDEPTASLDFGNQAQVLAQITSLAQDEAKDGRGVILSTHDPDQAFALNAQVLLMKDGTSHAHGPAKDVLTGANLSAVYGIPVSVENTTSGRKVCLPKLEAQSAPTMTSDALTIA</sequence>
<comment type="caution">
    <text evidence="8">The sequence shown here is derived from an EMBL/GenBank/DDBJ whole genome shotgun (WGS) entry which is preliminary data.</text>
</comment>
<dbReference type="CDD" id="cd03214">
    <property type="entry name" value="ABC_Iron-Siderophores_B12_Hemin"/>
    <property type="match status" value="1"/>
</dbReference>
<dbReference type="InterPro" id="IPR003593">
    <property type="entry name" value="AAA+_ATPase"/>
</dbReference>
<evidence type="ECO:0000256" key="5">
    <source>
        <dbReference type="ARBA" id="ARBA00022967"/>
    </source>
</evidence>
<reference evidence="8 9" key="1">
    <citation type="submission" date="2018-04" db="EMBL/GenBank/DDBJ databases">
        <title>Pelagivirga bohaiensis gen. nov., sp. nov., a bacterium isolated from the Bohai Sea.</title>
        <authorList>
            <person name="Ji X."/>
        </authorList>
    </citation>
    <scope>NUCLEOTIDE SEQUENCE [LARGE SCALE GENOMIC DNA]</scope>
    <source>
        <strain evidence="8 9">BH-SD19</strain>
    </source>
</reference>
<proteinExistence type="inferred from homology"/>
<comment type="function">
    <text evidence="6">Part of the ABC transporter complex HmuTUV involved in hemin import. Responsible for energy coupling to the transport system.</text>
</comment>
<protein>
    <submittedName>
        <fullName evidence="8">ABC transporter</fullName>
    </submittedName>
</protein>
<evidence type="ECO:0000256" key="1">
    <source>
        <dbReference type="ARBA" id="ARBA00005417"/>
    </source>
</evidence>
<evidence type="ECO:0000313" key="9">
    <source>
        <dbReference type="Proteomes" id="UP000244446"/>
    </source>
</evidence>
<evidence type="ECO:0000256" key="4">
    <source>
        <dbReference type="ARBA" id="ARBA00022840"/>
    </source>
</evidence>
<name>A0A2T7G2B8_9RHOB</name>
<dbReference type="GO" id="GO:0016887">
    <property type="term" value="F:ATP hydrolysis activity"/>
    <property type="evidence" value="ECO:0007669"/>
    <property type="project" value="InterPro"/>
</dbReference>
<dbReference type="AlphaFoldDB" id="A0A2T7G2B8"/>
<keyword evidence="9" id="KW-1185">Reference proteome</keyword>
<keyword evidence="2" id="KW-0813">Transport</keyword>
<accession>A0A2T7G2B8</accession>
<dbReference type="EMBL" id="QCYH01000028">
    <property type="protein sequence ID" value="PVA08556.1"/>
    <property type="molecule type" value="Genomic_DNA"/>
</dbReference>
<organism evidence="8 9">
    <name type="scientific">Pelagivirga sediminicola</name>
    <dbReference type="NCBI Taxonomy" id="2170575"/>
    <lineage>
        <taxon>Bacteria</taxon>
        <taxon>Pseudomonadati</taxon>
        <taxon>Pseudomonadota</taxon>
        <taxon>Alphaproteobacteria</taxon>
        <taxon>Rhodobacterales</taxon>
        <taxon>Paracoccaceae</taxon>
        <taxon>Pelagivirga</taxon>
    </lineage>
</organism>
<dbReference type="FunFam" id="3.40.50.300:FF:000134">
    <property type="entry name" value="Iron-enterobactin ABC transporter ATP-binding protein"/>
    <property type="match status" value="1"/>
</dbReference>
<dbReference type="SUPFAM" id="SSF52540">
    <property type="entry name" value="P-loop containing nucleoside triphosphate hydrolases"/>
    <property type="match status" value="1"/>
</dbReference>
<dbReference type="InterPro" id="IPR027417">
    <property type="entry name" value="P-loop_NTPase"/>
</dbReference>
<evidence type="ECO:0000256" key="6">
    <source>
        <dbReference type="ARBA" id="ARBA00037066"/>
    </source>
</evidence>
<keyword evidence="5" id="KW-1278">Translocase</keyword>
<dbReference type="Pfam" id="PF00005">
    <property type="entry name" value="ABC_tran"/>
    <property type="match status" value="1"/>
</dbReference>
<dbReference type="PROSITE" id="PS00211">
    <property type="entry name" value="ABC_TRANSPORTER_1"/>
    <property type="match status" value="1"/>
</dbReference>
<dbReference type="OrthoDB" id="9805601at2"/>
<dbReference type="GO" id="GO:0005524">
    <property type="term" value="F:ATP binding"/>
    <property type="evidence" value="ECO:0007669"/>
    <property type="project" value="UniProtKB-KW"/>
</dbReference>
<evidence type="ECO:0000256" key="3">
    <source>
        <dbReference type="ARBA" id="ARBA00022741"/>
    </source>
</evidence>
<dbReference type="PROSITE" id="PS50893">
    <property type="entry name" value="ABC_TRANSPORTER_2"/>
    <property type="match status" value="1"/>
</dbReference>
<evidence type="ECO:0000256" key="2">
    <source>
        <dbReference type="ARBA" id="ARBA00022448"/>
    </source>
</evidence>
<feature type="domain" description="ABC transporter" evidence="7">
    <location>
        <begin position="3"/>
        <end position="242"/>
    </location>
</feature>
<evidence type="ECO:0000313" key="8">
    <source>
        <dbReference type="EMBL" id="PVA08556.1"/>
    </source>
</evidence>
<comment type="similarity">
    <text evidence="1">Belongs to the ABC transporter superfamily.</text>
</comment>
<keyword evidence="3" id="KW-0547">Nucleotide-binding</keyword>
<dbReference type="PANTHER" id="PTHR42794">
    <property type="entry name" value="HEMIN IMPORT ATP-BINDING PROTEIN HMUV"/>
    <property type="match status" value="1"/>
</dbReference>
<evidence type="ECO:0000259" key="7">
    <source>
        <dbReference type="PROSITE" id="PS50893"/>
    </source>
</evidence>
<dbReference type="Proteomes" id="UP000244446">
    <property type="component" value="Unassembled WGS sequence"/>
</dbReference>
<dbReference type="SMART" id="SM00382">
    <property type="entry name" value="AAA"/>
    <property type="match status" value="1"/>
</dbReference>
<dbReference type="Gene3D" id="3.40.50.300">
    <property type="entry name" value="P-loop containing nucleotide triphosphate hydrolases"/>
    <property type="match status" value="1"/>
</dbReference>